<keyword evidence="8" id="KW-0862">Zinc</keyword>
<reference evidence="13 14" key="1">
    <citation type="submission" date="2022-11" db="EMBL/GenBank/DDBJ databases">
        <title>Minimal conservation of predation-associated metabolite biosynthetic gene clusters underscores biosynthetic potential of Myxococcota including descriptions for ten novel species: Archangium lansinium sp. nov., Myxococcus landrumus sp. nov., Nannocystis bai.</title>
        <authorList>
            <person name="Ahearne A."/>
            <person name="Stevens C."/>
            <person name="Phillips K."/>
        </authorList>
    </citation>
    <scope>NUCLEOTIDE SEQUENCE [LARGE SCALE GENOMIC DNA]</scope>
    <source>
        <strain evidence="13 14">MIWBW</strain>
    </source>
</reference>
<dbReference type="SUPFAM" id="SSF52025">
    <property type="entry name" value="PA domain"/>
    <property type="match status" value="1"/>
</dbReference>
<dbReference type="NCBIfam" id="NF038112">
    <property type="entry name" value="myxo_dep_M36"/>
    <property type="match status" value="1"/>
</dbReference>
<dbReference type="Gene3D" id="3.50.30.30">
    <property type="match status" value="1"/>
</dbReference>
<dbReference type="InterPro" id="IPR022409">
    <property type="entry name" value="PKD/Chitinase_dom"/>
</dbReference>
<dbReference type="PANTHER" id="PTHR33478:SF1">
    <property type="entry name" value="EXTRACELLULAR METALLOPROTEINASE MEP"/>
    <property type="match status" value="1"/>
</dbReference>
<feature type="domain" description="PKD/Chitinase" evidence="12">
    <location>
        <begin position="1219"/>
        <end position="1308"/>
    </location>
</feature>
<dbReference type="InterPro" id="IPR001842">
    <property type="entry name" value="Peptidase_M36"/>
</dbReference>
<evidence type="ECO:0000256" key="8">
    <source>
        <dbReference type="ARBA" id="ARBA00022833"/>
    </source>
</evidence>
<keyword evidence="6" id="KW-0479">Metal-binding</keyword>
<keyword evidence="14" id="KW-1185">Reference proteome</keyword>
<dbReference type="Pfam" id="PF22352">
    <property type="entry name" value="K319L-like_PKD"/>
    <property type="match status" value="3"/>
</dbReference>
<name>A0ABT4ACI5_9BACT</name>
<evidence type="ECO:0000256" key="6">
    <source>
        <dbReference type="ARBA" id="ARBA00022723"/>
    </source>
</evidence>
<protein>
    <submittedName>
        <fullName evidence="13">Myxosortase-dependent M36 family metallopeptidase</fullName>
    </submittedName>
</protein>
<dbReference type="SUPFAM" id="SSF55486">
    <property type="entry name" value="Metalloproteases ('zincins'), catalytic domain"/>
    <property type="match status" value="1"/>
</dbReference>
<proteinExistence type="inferred from homology"/>
<dbReference type="InterPro" id="IPR027268">
    <property type="entry name" value="Peptidase_M4/M1_CTD_sf"/>
</dbReference>
<dbReference type="InterPro" id="IPR050371">
    <property type="entry name" value="Fungal_virulence_M36"/>
</dbReference>
<evidence type="ECO:0000256" key="9">
    <source>
        <dbReference type="ARBA" id="ARBA00023049"/>
    </source>
</evidence>
<keyword evidence="11" id="KW-0732">Signal</keyword>
<comment type="similarity">
    <text evidence="3">Belongs to the peptidase M36 family.</text>
</comment>
<evidence type="ECO:0000256" key="5">
    <source>
        <dbReference type="ARBA" id="ARBA00022670"/>
    </source>
</evidence>
<dbReference type="EMBL" id="JAPNKA010000001">
    <property type="protein sequence ID" value="MCY1078934.1"/>
    <property type="molecule type" value="Genomic_DNA"/>
</dbReference>
<sequence>MRLRQTLWAGLLLTPLASGSALAASRGNYDAFLARQEEKSLTAKEEALHARGLRVSQMEDRLGVPSFVWNTRASSSTNQAVSSKMLGARKPEQAARAHLQSVADLYRLGSEDVSGAVLKGMHQTGRGPVIARFTQQVDGIEVFRNEVKVVMDRNLEMVAVSGYLAPAQSARKASLGAASAFKLSADQAIAIAFQDQTGISMPARGFVSNGQVNGPYSHYVLDSSSASVLTHSLVVPARAKRIYYTMPDGLEPAWYVEVNTGLKNTTGSDYHSFVVSAVNGALLMRNNLSAHAGTTSYRYKVWADTTAPYTPYDGPHGNDTTPYASGTPDGVDVRLDLPPNYVTLSSLPGNDPWLPAGATETVGNNVDAYADLSTPDGFQPGSNDLRAAVNGEAATPGFDYLYDLSKAPNFDITQRQAAVTNLFYVTNWLHDSFYAAGFDEASGNAQASNFGRGGVEGDRMRAEAQDYDSTNNANMFTPADGAPPRMQMYVFSPVSRFTLDVNTPTGLTVTPGPADFGDQDFDLTNDVVVALQGTATTGCGTTPFTNAAELSGKIALIDRGICAFTEKAKNAQNAGAAAVILANNQPGGIAPSGTDASITIPVVAIRQADGNAFKEALKAGPVNVRMVKLKPTEARDGTLDNAIVAHEWGHYISNRLIGDGNGLNNYQGGAMGEGWGDFHALMMQVREADRNVAGNNQFQGVYSMSAYVTSGPGVPGAYYGIRRVPYSTSFSKNALTFKHIANGNPLPDTHPLSFGHEGRANSEVHNGGEVWAAMLWDCYVSLLNAHPFQVAEDRMKQYLVAAYKATPSSPTYIEARDALLSVTKASDPADYQRFAAAFARRGMGFGAKAPDRDSQDFVGLVESYQAGNNLEVVSIKLDDTITGCDQDGVLDVGEKGYLTVTVRNVGEGALASFNATVAASGASANLAFTSGNVLNFSSLAPMQTATRKLPIELLQTTGAEPRAGLTLTFDEPSLPTAVTTASFNGRVNTDESAGTSDTDTVEAQTTSWTSSVIGNGPSQPWQRVEANGNRFWHGRNLPFTGDVTLTSPWVEARADADFIFRYKYRHSFETDNGGGEPFFDGAIVEFTTDGLEWHNVFDSGVDPGYTNFIGDGSFSNPLDGQPGYAGLSADFPDFETAELDFGTQFAGKHVQFRFRLGSDPGAGAHGLDVDDLQFSGIDPSQLPFGGTLREAFEGPAGDPSAPACNRRPVANAGKTPQTVANFRVDASGTVKTYNTVKLDGSGSFDSDGEALTYTWTQLSGPPVTLTDANTARPTFTPRVENNATFVFQLVVSDSKESSLPVNATAYVLTDHDPVANAGADNRVPSRGVVTLSGSVVDPDGDPVTFVQWVQEDGPAVTLKDDGALTTTFTAPDVKEDTELVFTLYAATASLTIGTELLVWDTVKLTVHKSNRHPVVKGPNDMTVAERTAISLDAEGTDADEDVLSYTWVQTGGTIVQLSGADTAKLSFTTPEVKGDTLMTFRLLAKDSNGDESEAVTVNLTVTNANRGPTALARKISGGSVAGDNVTLDGSGSTDPDGDALTYQWTQVSGPSVTLSPADGSYTNFVSPKAKDGATLVFELTVSDGTESAKHQVTVEVPKEAGGCSSTGSGQSSMVSMLLIGAGLLFSRRRSLGRG</sequence>
<evidence type="ECO:0000256" key="2">
    <source>
        <dbReference type="ARBA" id="ARBA00004613"/>
    </source>
</evidence>
<evidence type="ECO:0000256" key="7">
    <source>
        <dbReference type="ARBA" id="ARBA00022801"/>
    </source>
</evidence>
<dbReference type="Proteomes" id="UP001207654">
    <property type="component" value="Unassembled WGS sequence"/>
</dbReference>
<evidence type="ECO:0000259" key="12">
    <source>
        <dbReference type="SMART" id="SM00089"/>
    </source>
</evidence>
<dbReference type="CDD" id="cd04818">
    <property type="entry name" value="PA_subtilisin_1"/>
    <property type="match status" value="1"/>
</dbReference>
<evidence type="ECO:0000256" key="1">
    <source>
        <dbReference type="ARBA" id="ARBA00001947"/>
    </source>
</evidence>
<evidence type="ECO:0000256" key="3">
    <source>
        <dbReference type="ARBA" id="ARBA00006006"/>
    </source>
</evidence>
<keyword evidence="4" id="KW-0964">Secreted</keyword>
<dbReference type="InterPro" id="IPR046450">
    <property type="entry name" value="PA_dom_sf"/>
</dbReference>
<organism evidence="13 14">
    <name type="scientific">Archangium lansingense</name>
    <dbReference type="NCBI Taxonomy" id="2995310"/>
    <lineage>
        <taxon>Bacteria</taxon>
        <taxon>Pseudomonadati</taxon>
        <taxon>Myxococcota</taxon>
        <taxon>Myxococcia</taxon>
        <taxon>Myxococcales</taxon>
        <taxon>Cystobacterineae</taxon>
        <taxon>Archangiaceae</taxon>
        <taxon>Archangium</taxon>
    </lineage>
</organism>
<dbReference type="Pfam" id="PF02225">
    <property type="entry name" value="PA"/>
    <property type="match status" value="1"/>
</dbReference>
<dbReference type="Gene3D" id="2.60.40.3010">
    <property type="match status" value="1"/>
</dbReference>
<keyword evidence="7" id="KW-0378">Hydrolase</keyword>
<comment type="subcellular location">
    <subcellularLocation>
        <location evidence="2">Secreted</location>
    </subcellularLocation>
</comment>
<comment type="cofactor">
    <cofactor evidence="1">
        <name>Zn(2+)</name>
        <dbReference type="ChEBI" id="CHEBI:29105"/>
    </cofactor>
</comment>
<accession>A0ABT4ACI5</accession>
<dbReference type="Gene3D" id="1.10.390.10">
    <property type="entry name" value="Neutral Protease Domain 2"/>
    <property type="match status" value="1"/>
</dbReference>
<evidence type="ECO:0000256" key="10">
    <source>
        <dbReference type="ARBA" id="ARBA00023145"/>
    </source>
</evidence>
<evidence type="ECO:0000256" key="4">
    <source>
        <dbReference type="ARBA" id="ARBA00022525"/>
    </source>
</evidence>
<feature type="domain" description="PKD/Chitinase" evidence="12">
    <location>
        <begin position="1507"/>
        <end position="1599"/>
    </location>
</feature>
<dbReference type="PANTHER" id="PTHR33478">
    <property type="entry name" value="EXTRACELLULAR METALLOPROTEINASE MEP"/>
    <property type="match status" value="1"/>
</dbReference>
<dbReference type="SMART" id="SM00089">
    <property type="entry name" value="PKD"/>
    <property type="match status" value="3"/>
</dbReference>
<comment type="caution">
    <text evidence="13">The sequence shown here is derived from an EMBL/GenBank/DDBJ whole genome shotgun (WGS) entry which is preliminary data.</text>
</comment>
<keyword evidence="9" id="KW-0482">Metalloprotease</keyword>
<dbReference type="Pfam" id="PF02128">
    <property type="entry name" value="Peptidase_M36"/>
    <property type="match status" value="1"/>
</dbReference>
<dbReference type="InterPro" id="IPR013783">
    <property type="entry name" value="Ig-like_fold"/>
</dbReference>
<feature type="chain" id="PRO_5045603599" evidence="11">
    <location>
        <begin position="24"/>
        <end position="1634"/>
    </location>
</feature>
<dbReference type="Gene3D" id="2.60.40.10">
    <property type="entry name" value="Immunoglobulins"/>
    <property type="match status" value="3"/>
</dbReference>
<dbReference type="InterPro" id="IPR003137">
    <property type="entry name" value="PA_domain"/>
</dbReference>
<dbReference type="Gene3D" id="3.10.170.10">
    <property type="match status" value="1"/>
</dbReference>
<feature type="signal peptide" evidence="11">
    <location>
        <begin position="1"/>
        <end position="23"/>
    </location>
</feature>
<evidence type="ECO:0000313" key="13">
    <source>
        <dbReference type="EMBL" id="MCY1078934.1"/>
    </source>
</evidence>
<evidence type="ECO:0000313" key="14">
    <source>
        <dbReference type="Proteomes" id="UP001207654"/>
    </source>
</evidence>
<keyword evidence="5" id="KW-0645">Protease</keyword>
<gene>
    <name evidence="13" type="ORF">OV287_31185</name>
</gene>
<dbReference type="RefSeq" id="WP_267537692.1">
    <property type="nucleotide sequence ID" value="NZ_JAPNKA010000001.1"/>
</dbReference>
<evidence type="ECO:0000256" key="11">
    <source>
        <dbReference type="SAM" id="SignalP"/>
    </source>
</evidence>
<feature type="domain" description="PKD/Chitinase" evidence="12">
    <location>
        <begin position="1412"/>
        <end position="1502"/>
    </location>
</feature>
<keyword evidence="10" id="KW-0865">Zymogen</keyword>